<dbReference type="PIRSF" id="PIRSF005572">
    <property type="entry name" value="NifS"/>
    <property type="match status" value="1"/>
</dbReference>
<evidence type="ECO:0000256" key="7">
    <source>
        <dbReference type="ARBA" id="ARBA00023014"/>
    </source>
</evidence>
<dbReference type="InterPro" id="IPR016454">
    <property type="entry name" value="Cysteine_dSase"/>
</dbReference>
<evidence type="ECO:0000313" key="10">
    <source>
        <dbReference type="EMBL" id="PZQ46401.1"/>
    </source>
</evidence>
<evidence type="ECO:0000313" key="11">
    <source>
        <dbReference type="Proteomes" id="UP000249417"/>
    </source>
</evidence>
<dbReference type="GO" id="GO:0031071">
    <property type="term" value="F:cysteine desulfurase activity"/>
    <property type="evidence" value="ECO:0007669"/>
    <property type="project" value="UniProtKB-EC"/>
</dbReference>
<keyword evidence="4" id="KW-0479">Metal-binding</keyword>
<comment type="similarity">
    <text evidence="2">Belongs to the class-V pyridoxal-phosphate-dependent aminotransferase family. NifS/IscS subfamily.</text>
</comment>
<evidence type="ECO:0000256" key="6">
    <source>
        <dbReference type="ARBA" id="ARBA00023004"/>
    </source>
</evidence>
<feature type="domain" description="Aminotransferase class V" evidence="9">
    <location>
        <begin position="4"/>
        <end position="349"/>
    </location>
</feature>
<evidence type="ECO:0000256" key="4">
    <source>
        <dbReference type="ARBA" id="ARBA00022723"/>
    </source>
</evidence>
<comment type="caution">
    <text evidence="10">The sequence shown here is derived from an EMBL/GenBank/DDBJ whole genome shotgun (WGS) entry which is preliminary data.</text>
</comment>
<dbReference type="InterPro" id="IPR015422">
    <property type="entry name" value="PyrdxlP-dep_Trfase_small"/>
</dbReference>
<dbReference type="SUPFAM" id="SSF53383">
    <property type="entry name" value="PLP-dependent transferases"/>
    <property type="match status" value="1"/>
</dbReference>
<dbReference type="PANTHER" id="PTHR11601">
    <property type="entry name" value="CYSTEINE DESULFURYLASE FAMILY MEMBER"/>
    <property type="match status" value="1"/>
</dbReference>
<dbReference type="Gene3D" id="1.10.260.50">
    <property type="match status" value="1"/>
</dbReference>
<dbReference type="InterPro" id="IPR015421">
    <property type="entry name" value="PyrdxlP-dep_Trfase_major"/>
</dbReference>
<evidence type="ECO:0000259" key="9">
    <source>
        <dbReference type="Pfam" id="PF00266"/>
    </source>
</evidence>
<dbReference type="InterPro" id="IPR000192">
    <property type="entry name" value="Aminotrans_V_dom"/>
</dbReference>
<dbReference type="InterPro" id="IPR015424">
    <property type="entry name" value="PyrdxlP-dep_Trfase"/>
</dbReference>
<proteinExistence type="inferred from homology"/>
<dbReference type="Gene3D" id="3.40.640.10">
    <property type="entry name" value="Type I PLP-dependent aspartate aminotransferase-like (Major domain)"/>
    <property type="match status" value="1"/>
</dbReference>
<dbReference type="Proteomes" id="UP000249417">
    <property type="component" value="Unassembled WGS sequence"/>
</dbReference>
<protein>
    <submittedName>
        <fullName evidence="10">Cysteine desulfurase</fullName>
    </submittedName>
</protein>
<accession>A0A2W5MYP8</accession>
<keyword evidence="3" id="KW-0808">Transferase</keyword>
<dbReference type="Pfam" id="PF00266">
    <property type="entry name" value="Aminotran_5"/>
    <property type="match status" value="1"/>
</dbReference>
<sequence length="363" mass="37972">MARIYLDYNATAPIRPEVIARVGEAMRVAGNASSIHGDGRSARKIIEDARSEVAALVGVQPAQVIFNSGATEGNNTILSGYKDKRVLILAAEHPSVLEAAPFAQKIPVTKDGAIDLDAFEKLLPADLVCVQLVNSETGVIQPLAEVSALCKKHGALLLCDAVQAAGRIALDFTSLGADYMTLSAHKFGGPQGVGALIFRTGLQIPKFLHGGGQEKRQRAGTENIAGIAGMGAAAKIAAAEIAAYQTRTKSLQAKLESALKTIANDLVITGENAPRVSNTTNVIIPHVSAETMLMALDLEGVSASSGSACSSGTFKPSHVLTVMGYSEAEAKSALRFSTGWATTEAEIDAALDALRKVLTRVRK</sequence>
<comment type="cofactor">
    <cofactor evidence="1">
        <name>pyridoxal 5'-phosphate</name>
        <dbReference type="ChEBI" id="CHEBI:597326"/>
    </cofactor>
</comment>
<dbReference type="EMBL" id="QFQB01000027">
    <property type="protein sequence ID" value="PZQ46401.1"/>
    <property type="molecule type" value="Genomic_DNA"/>
</dbReference>
<dbReference type="PANTHER" id="PTHR11601:SF34">
    <property type="entry name" value="CYSTEINE DESULFURASE"/>
    <property type="match status" value="1"/>
</dbReference>
<keyword evidence="5" id="KW-0663">Pyridoxal phosphate</keyword>
<keyword evidence="6" id="KW-0408">Iron</keyword>
<dbReference type="GO" id="GO:0046872">
    <property type="term" value="F:metal ion binding"/>
    <property type="evidence" value="ECO:0007669"/>
    <property type="project" value="UniProtKB-KW"/>
</dbReference>
<comment type="catalytic activity">
    <reaction evidence="8">
        <text>(sulfur carrier)-H + L-cysteine = (sulfur carrier)-SH + L-alanine</text>
        <dbReference type="Rhea" id="RHEA:43892"/>
        <dbReference type="Rhea" id="RHEA-COMP:14737"/>
        <dbReference type="Rhea" id="RHEA-COMP:14739"/>
        <dbReference type="ChEBI" id="CHEBI:29917"/>
        <dbReference type="ChEBI" id="CHEBI:35235"/>
        <dbReference type="ChEBI" id="CHEBI:57972"/>
        <dbReference type="ChEBI" id="CHEBI:64428"/>
        <dbReference type="EC" id="2.8.1.7"/>
    </reaction>
</comment>
<gene>
    <name evidence="10" type="ORF">DI551_05165</name>
</gene>
<dbReference type="Gene3D" id="3.90.1150.10">
    <property type="entry name" value="Aspartate Aminotransferase, domain 1"/>
    <property type="match status" value="1"/>
</dbReference>
<dbReference type="GO" id="GO:0051536">
    <property type="term" value="F:iron-sulfur cluster binding"/>
    <property type="evidence" value="ECO:0007669"/>
    <property type="project" value="UniProtKB-KW"/>
</dbReference>
<dbReference type="AlphaFoldDB" id="A0A2W5MYP8"/>
<evidence type="ECO:0000256" key="2">
    <source>
        <dbReference type="ARBA" id="ARBA00006490"/>
    </source>
</evidence>
<evidence type="ECO:0000256" key="3">
    <source>
        <dbReference type="ARBA" id="ARBA00022679"/>
    </source>
</evidence>
<evidence type="ECO:0000256" key="1">
    <source>
        <dbReference type="ARBA" id="ARBA00001933"/>
    </source>
</evidence>
<organism evidence="10 11">
    <name type="scientific">Micavibrio aeruginosavorus</name>
    <dbReference type="NCBI Taxonomy" id="349221"/>
    <lineage>
        <taxon>Bacteria</taxon>
        <taxon>Pseudomonadati</taxon>
        <taxon>Bdellovibrionota</taxon>
        <taxon>Bdellovibrionia</taxon>
        <taxon>Bdellovibrionales</taxon>
        <taxon>Pseudobdellovibrionaceae</taxon>
        <taxon>Micavibrio</taxon>
    </lineage>
</organism>
<evidence type="ECO:0000256" key="8">
    <source>
        <dbReference type="ARBA" id="ARBA00050776"/>
    </source>
</evidence>
<evidence type="ECO:0000256" key="5">
    <source>
        <dbReference type="ARBA" id="ARBA00022898"/>
    </source>
</evidence>
<reference evidence="10 11" key="1">
    <citation type="submission" date="2017-08" db="EMBL/GenBank/DDBJ databases">
        <title>Infants hospitalized years apart are colonized by the same room-sourced microbial strains.</title>
        <authorList>
            <person name="Brooks B."/>
            <person name="Olm M.R."/>
            <person name="Firek B.A."/>
            <person name="Baker R."/>
            <person name="Thomas B.C."/>
            <person name="Morowitz M.J."/>
            <person name="Banfield J.F."/>
        </authorList>
    </citation>
    <scope>NUCLEOTIDE SEQUENCE [LARGE SCALE GENOMIC DNA]</scope>
    <source>
        <strain evidence="10">S2_005_002_R2_29</strain>
    </source>
</reference>
<keyword evidence="7" id="KW-0411">Iron-sulfur</keyword>
<name>A0A2W5MYP8_9BACT</name>